<dbReference type="Gene3D" id="3.80.10.10">
    <property type="entry name" value="Ribonuclease Inhibitor"/>
    <property type="match status" value="1"/>
</dbReference>
<dbReference type="RefSeq" id="XP_058342952.1">
    <property type="nucleotide sequence ID" value="XM_058486340.1"/>
</dbReference>
<dbReference type="EMBL" id="JARTCD010000027">
    <property type="protein sequence ID" value="KAJ8658039.1"/>
    <property type="molecule type" value="Genomic_DNA"/>
</dbReference>
<name>A0AAD7XUZ2_9FUNG</name>
<gene>
    <name evidence="1" type="ORF">O0I10_006310</name>
</gene>
<dbReference type="GeneID" id="83213721"/>
<dbReference type="InterPro" id="IPR032675">
    <property type="entry name" value="LRR_dom_sf"/>
</dbReference>
<keyword evidence="2" id="KW-1185">Reference proteome</keyword>
<organism evidence="1 2">
    <name type="scientific">Lichtheimia ornata</name>
    <dbReference type="NCBI Taxonomy" id="688661"/>
    <lineage>
        <taxon>Eukaryota</taxon>
        <taxon>Fungi</taxon>
        <taxon>Fungi incertae sedis</taxon>
        <taxon>Mucoromycota</taxon>
        <taxon>Mucoromycotina</taxon>
        <taxon>Mucoromycetes</taxon>
        <taxon>Mucorales</taxon>
        <taxon>Lichtheimiaceae</taxon>
        <taxon>Lichtheimia</taxon>
    </lineage>
</organism>
<proteinExistence type="predicted"/>
<reference evidence="1 2" key="1">
    <citation type="submission" date="2023-03" db="EMBL/GenBank/DDBJ databases">
        <title>Genome sequence of Lichtheimia ornata CBS 291.66.</title>
        <authorList>
            <person name="Mohabir J.T."/>
            <person name="Shea T.P."/>
            <person name="Kurbessoian T."/>
            <person name="Berby B."/>
            <person name="Fontaine J."/>
            <person name="Livny J."/>
            <person name="Gnirke A."/>
            <person name="Stajich J.E."/>
            <person name="Cuomo C.A."/>
        </authorList>
    </citation>
    <scope>NUCLEOTIDE SEQUENCE [LARGE SCALE GENOMIC DNA]</scope>
    <source>
        <strain evidence="1">CBS 291.66</strain>
    </source>
</reference>
<evidence type="ECO:0000313" key="1">
    <source>
        <dbReference type="EMBL" id="KAJ8658039.1"/>
    </source>
</evidence>
<dbReference type="Proteomes" id="UP001234581">
    <property type="component" value="Unassembled WGS sequence"/>
</dbReference>
<comment type="caution">
    <text evidence="1">The sequence shown here is derived from an EMBL/GenBank/DDBJ whole genome shotgun (WGS) entry which is preliminary data.</text>
</comment>
<evidence type="ECO:0000313" key="2">
    <source>
        <dbReference type="Proteomes" id="UP001234581"/>
    </source>
</evidence>
<dbReference type="SUPFAM" id="SSF52047">
    <property type="entry name" value="RNI-like"/>
    <property type="match status" value="1"/>
</dbReference>
<accession>A0AAD7XUZ2</accession>
<protein>
    <submittedName>
        <fullName evidence="1">Uncharacterized protein</fullName>
    </submittedName>
</protein>
<dbReference type="AlphaFoldDB" id="A0AAD7XUZ2"/>
<sequence>MKLLNCGGTVQFDHNSYHRHLDGLQKLSFGLDYEEEPYNGDDVIHLLLEHHRSLDHIVVIGNITDAGALWHGHHINSSCEFGRLEQIEISACDEEAFTLTTFIISRSPHLQHISMDLYAANNDGICNAVKRLPNLRKITARQITPDSPSFETLLLHHAQLAMKSSLKELEITFRMNASHLPWVAAVAGLENLEKLVLSTAPTNNPSTFVSILGMLGKGCPSLEYLYLDCFRSTIPDGAIAQMKHHPTLKRLHVRASTISDSDIISLLSFTNLKHVVIVSTLKDYLFDLLKKHIAHVEQRRW</sequence>